<comment type="similarity">
    <text evidence="2">Belongs to the bacterial solute-binding protein 7 family.</text>
</comment>
<comment type="subcellular location">
    <subcellularLocation>
        <location evidence="1">Periplasm</location>
    </subcellularLocation>
</comment>
<dbReference type="RefSeq" id="WP_377743815.1">
    <property type="nucleotide sequence ID" value="NZ_JBHRXJ010000004.1"/>
</dbReference>
<comment type="caution">
    <text evidence="7">The sequence shown here is derived from an EMBL/GenBank/DDBJ whole genome shotgun (WGS) entry which is preliminary data.</text>
</comment>
<gene>
    <name evidence="7" type="ORF">ACFOMH_08185</name>
</gene>
<reference evidence="8" key="1">
    <citation type="journal article" date="2019" name="Int. J. Syst. Evol. Microbiol.">
        <title>The Global Catalogue of Microorganisms (GCM) 10K type strain sequencing project: providing services to taxonomists for standard genome sequencing and annotation.</title>
        <authorList>
            <consortium name="The Broad Institute Genomics Platform"/>
            <consortium name="The Broad Institute Genome Sequencing Center for Infectious Disease"/>
            <person name="Wu L."/>
            <person name="Ma J."/>
        </authorList>
    </citation>
    <scope>NUCLEOTIDE SEQUENCE [LARGE SCALE GENOMIC DNA]</scope>
    <source>
        <strain evidence="8">KCTC 42899</strain>
    </source>
</reference>
<evidence type="ECO:0000256" key="6">
    <source>
        <dbReference type="SAM" id="SignalP"/>
    </source>
</evidence>
<dbReference type="NCBIfam" id="TIGR00787">
    <property type="entry name" value="dctP"/>
    <property type="match status" value="1"/>
</dbReference>
<dbReference type="PANTHER" id="PTHR33376:SF4">
    <property type="entry name" value="SIALIC ACID-BINDING PERIPLASMIC PROTEIN SIAP"/>
    <property type="match status" value="1"/>
</dbReference>
<dbReference type="Proteomes" id="UP001595721">
    <property type="component" value="Unassembled WGS sequence"/>
</dbReference>
<evidence type="ECO:0000313" key="8">
    <source>
        <dbReference type="Proteomes" id="UP001595721"/>
    </source>
</evidence>
<organism evidence="7 8">
    <name type="scientific">Paracoccus mangrovi</name>
    <dbReference type="NCBI Taxonomy" id="1715645"/>
    <lineage>
        <taxon>Bacteria</taxon>
        <taxon>Pseudomonadati</taxon>
        <taxon>Pseudomonadota</taxon>
        <taxon>Alphaproteobacteria</taxon>
        <taxon>Rhodobacterales</taxon>
        <taxon>Paracoccaceae</taxon>
        <taxon>Paracoccus</taxon>
    </lineage>
</organism>
<evidence type="ECO:0000256" key="2">
    <source>
        <dbReference type="ARBA" id="ARBA00009023"/>
    </source>
</evidence>
<keyword evidence="5" id="KW-0574">Periplasm</keyword>
<dbReference type="NCBIfam" id="NF037995">
    <property type="entry name" value="TRAP_S1"/>
    <property type="match status" value="1"/>
</dbReference>
<sequence>MNIRGLLGAAVMAALGLASQAAAQAEIKFGHVGEPGSLMDLSATEFAKRANERLGDKGKVIVYGSSQLGDDKALLQKLKLGTADLALPSTIMSSMVPVFGLFEMPYLVHDRDHMKRIRDEIVTPTMVPEAEKTGYRIIGVWENGFRQITNNRRAISTPEDLKGIKLRVPNGEWRIKMFQAYGASPSPMPLSEVFVALQTGVMDGQENPYAQIYPSRFYEVQKYLSISNHVYTPAFVTAGRSWDKFDPEVQQALTETAVEMQDVVYGIAADLEKDLLQKLTEAGMAVNEVDTAAFVAASQPIYDQFAQSVEGAGALIEKAQGLSGE</sequence>
<keyword evidence="4 6" id="KW-0732">Signal</keyword>
<dbReference type="InterPro" id="IPR004682">
    <property type="entry name" value="TRAP_DctP"/>
</dbReference>
<dbReference type="PANTHER" id="PTHR33376">
    <property type="match status" value="1"/>
</dbReference>
<feature type="signal peptide" evidence="6">
    <location>
        <begin position="1"/>
        <end position="23"/>
    </location>
</feature>
<dbReference type="Gene3D" id="3.40.190.170">
    <property type="entry name" value="Bacterial extracellular solute-binding protein, family 7"/>
    <property type="match status" value="1"/>
</dbReference>
<dbReference type="InterPro" id="IPR018389">
    <property type="entry name" value="DctP_fam"/>
</dbReference>
<dbReference type="EMBL" id="JBHRXJ010000004">
    <property type="protein sequence ID" value="MFC3528156.1"/>
    <property type="molecule type" value="Genomic_DNA"/>
</dbReference>
<dbReference type="PIRSF" id="PIRSF006470">
    <property type="entry name" value="DctB"/>
    <property type="match status" value="1"/>
</dbReference>
<dbReference type="CDD" id="cd13603">
    <property type="entry name" value="PBP2_TRAP_Siap_TeaA_like"/>
    <property type="match status" value="1"/>
</dbReference>
<evidence type="ECO:0000256" key="1">
    <source>
        <dbReference type="ARBA" id="ARBA00004418"/>
    </source>
</evidence>
<feature type="chain" id="PRO_5047263669" evidence="6">
    <location>
        <begin position="24"/>
        <end position="325"/>
    </location>
</feature>
<keyword evidence="3" id="KW-0813">Transport</keyword>
<accession>A0ABV7R4F0</accession>
<evidence type="ECO:0000313" key="7">
    <source>
        <dbReference type="EMBL" id="MFC3528156.1"/>
    </source>
</evidence>
<dbReference type="InterPro" id="IPR038404">
    <property type="entry name" value="TRAP_DctP_sf"/>
</dbReference>
<proteinExistence type="inferred from homology"/>
<evidence type="ECO:0000256" key="4">
    <source>
        <dbReference type="ARBA" id="ARBA00022729"/>
    </source>
</evidence>
<protein>
    <submittedName>
        <fullName evidence="7">TRAP transporter substrate-binding protein</fullName>
    </submittedName>
</protein>
<dbReference type="Pfam" id="PF03480">
    <property type="entry name" value="DctP"/>
    <property type="match status" value="1"/>
</dbReference>
<evidence type="ECO:0000256" key="5">
    <source>
        <dbReference type="ARBA" id="ARBA00022764"/>
    </source>
</evidence>
<keyword evidence="8" id="KW-1185">Reference proteome</keyword>
<name>A0ABV7R4F0_9RHOB</name>
<evidence type="ECO:0000256" key="3">
    <source>
        <dbReference type="ARBA" id="ARBA00022448"/>
    </source>
</evidence>